<dbReference type="SMART" id="SM00389">
    <property type="entry name" value="HOX"/>
    <property type="match status" value="3"/>
</dbReference>
<evidence type="ECO:0000256" key="6">
    <source>
        <dbReference type="ARBA" id="ARBA00022553"/>
    </source>
</evidence>
<name>A0A8H5AYF9_9AGAR</name>
<dbReference type="Pfam" id="PF16381">
    <property type="entry name" value="Coatomer_g_Cpla"/>
    <property type="match status" value="1"/>
</dbReference>
<keyword evidence="14 18" id="KW-0539">Nucleus</keyword>
<keyword evidence="13 18" id="KW-0371">Homeobox</keyword>
<dbReference type="GO" id="GO:0000981">
    <property type="term" value="F:DNA-binding transcription factor activity, RNA polymerase II-specific"/>
    <property type="evidence" value="ECO:0007669"/>
    <property type="project" value="InterPro"/>
</dbReference>
<dbReference type="PANTHER" id="PTHR10261">
    <property type="entry name" value="COATOMER SUBUNIT GAMMA"/>
    <property type="match status" value="1"/>
</dbReference>
<dbReference type="GO" id="GO:0009306">
    <property type="term" value="P:protein secretion"/>
    <property type="evidence" value="ECO:0007669"/>
    <property type="project" value="TreeGrafter"/>
</dbReference>
<dbReference type="NCBIfam" id="TIGR00555">
    <property type="entry name" value="panK_eukar"/>
    <property type="match status" value="1"/>
</dbReference>
<feature type="DNA-binding region" description="Homeobox" evidence="18">
    <location>
        <begin position="1953"/>
        <end position="2007"/>
    </location>
</feature>
<evidence type="ECO:0000256" key="2">
    <source>
        <dbReference type="ARBA" id="ARBA00004347"/>
    </source>
</evidence>
<dbReference type="GO" id="GO:0006888">
    <property type="term" value="P:endoplasmic reticulum to Golgi vesicle-mediated transport"/>
    <property type="evidence" value="ECO:0007669"/>
    <property type="project" value="TreeGrafter"/>
</dbReference>
<evidence type="ECO:0000256" key="5">
    <source>
        <dbReference type="ARBA" id="ARBA00022490"/>
    </source>
</evidence>
<evidence type="ECO:0000256" key="10">
    <source>
        <dbReference type="ARBA" id="ARBA00023034"/>
    </source>
</evidence>
<proteinExistence type="inferred from homology"/>
<evidence type="ECO:0000256" key="7">
    <source>
        <dbReference type="ARBA" id="ARBA00022737"/>
    </source>
</evidence>
<evidence type="ECO:0000256" key="9">
    <source>
        <dbReference type="ARBA" id="ARBA00022927"/>
    </source>
</evidence>
<dbReference type="GO" id="GO:0005634">
    <property type="term" value="C:nucleus"/>
    <property type="evidence" value="ECO:0007669"/>
    <property type="project" value="UniProtKB-SubCell"/>
</dbReference>
<feature type="region of interest" description="Disordered" evidence="20">
    <location>
        <begin position="1664"/>
        <end position="1690"/>
    </location>
</feature>
<dbReference type="Gene3D" id="1.10.10.60">
    <property type="entry name" value="Homeodomain-like"/>
    <property type="match status" value="3"/>
</dbReference>
<feature type="DNA-binding region" description="Homeobox" evidence="18">
    <location>
        <begin position="1683"/>
        <end position="1742"/>
    </location>
</feature>
<feature type="region of interest" description="Disordered" evidence="20">
    <location>
        <begin position="1730"/>
        <end position="1799"/>
    </location>
</feature>
<evidence type="ECO:0000256" key="18">
    <source>
        <dbReference type="PROSITE-ProRule" id="PRU00108"/>
    </source>
</evidence>
<feature type="DNA-binding region" description="Homeobox" evidence="18">
    <location>
        <begin position="1843"/>
        <end position="1902"/>
    </location>
</feature>
<keyword evidence="9" id="KW-0653">Protein transport</keyword>
<feature type="compositionally biased region" description="Low complexity" evidence="20">
    <location>
        <begin position="1366"/>
        <end position="1387"/>
    </location>
</feature>
<dbReference type="InterPro" id="IPR013041">
    <property type="entry name" value="Clathrin_app_Ig-like_sf"/>
</dbReference>
<keyword evidence="7" id="KW-0677">Repeat</keyword>
<dbReference type="SUPFAM" id="SSF55711">
    <property type="entry name" value="Subdomain of clathrin and coatomer appendage domain"/>
    <property type="match status" value="1"/>
</dbReference>
<accession>A0A8H5AYF9</accession>
<keyword evidence="15" id="KW-0968">Cytoplasmic vesicle</keyword>
<feature type="region of interest" description="Disordered" evidence="20">
    <location>
        <begin position="1147"/>
        <end position="1196"/>
    </location>
</feature>
<dbReference type="OrthoDB" id="1074925at2759"/>
<dbReference type="InterPro" id="IPR043129">
    <property type="entry name" value="ATPase_NBD"/>
</dbReference>
<dbReference type="InterPro" id="IPR009057">
    <property type="entry name" value="Homeodomain-like_sf"/>
</dbReference>
<dbReference type="Proteomes" id="UP000567179">
    <property type="component" value="Unassembled WGS sequence"/>
</dbReference>
<evidence type="ECO:0000256" key="11">
    <source>
        <dbReference type="ARBA" id="ARBA00023125"/>
    </source>
</evidence>
<dbReference type="InterPro" id="IPR012295">
    <property type="entry name" value="TBP_dom_sf"/>
</dbReference>
<dbReference type="FunFam" id="3.30.420.40:FF:000115">
    <property type="entry name" value="Pantothenate kinase PanK"/>
    <property type="match status" value="1"/>
</dbReference>
<evidence type="ECO:0000256" key="3">
    <source>
        <dbReference type="ARBA" id="ARBA00010720"/>
    </source>
</evidence>
<dbReference type="PANTHER" id="PTHR10261:SF0">
    <property type="entry name" value="COATOMER SUBUNIT GAMMA-2"/>
    <property type="match status" value="1"/>
</dbReference>
<dbReference type="GO" id="GO:0005198">
    <property type="term" value="F:structural molecule activity"/>
    <property type="evidence" value="ECO:0007669"/>
    <property type="project" value="InterPro"/>
</dbReference>
<dbReference type="GO" id="GO:0015937">
    <property type="term" value="P:coenzyme A biosynthetic process"/>
    <property type="evidence" value="ECO:0007669"/>
    <property type="project" value="InterPro"/>
</dbReference>
<dbReference type="GO" id="GO:0003677">
    <property type="term" value="F:DNA binding"/>
    <property type="evidence" value="ECO:0007669"/>
    <property type="project" value="UniProtKB-UniRule"/>
</dbReference>
<protein>
    <recommendedName>
        <fullName evidence="17">Gamma-coat protein</fullName>
    </recommendedName>
</protein>
<reference evidence="22 23" key="1">
    <citation type="journal article" date="2020" name="ISME J.">
        <title>Uncovering the hidden diversity of litter-decomposition mechanisms in mushroom-forming fungi.</title>
        <authorList>
            <person name="Floudas D."/>
            <person name="Bentzer J."/>
            <person name="Ahren D."/>
            <person name="Johansson T."/>
            <person name="Persson P."/>
            <person name="Tunlid A."/>
        </authorList>
    </citation>
    <scope>NUCLEOTIDE SEQUENCE [LARGE SCALE GENOMIC DNA]</scope>
    <source>
        <strain evidence="22 23">CBS 101986</strain>
    </source>
</reference>
<evidence type="ECO:0000256" key="17">
    <source>
        <dbReference type="ARBA" id="ARBA00081297"/>
    </source>
</evidence>
<evidence type="ECO:0000256" key="19">
    <source>
        <dbReference type="RuleBase" id="RU000682"/>
    </source>
</evidence>
<comment type="caution">
    <text evidence="22">The sequence shown here is derived from an EMBL/GenBank/DDBJ whole genome shotgun (WGS) entry which is preliminary data.</text>
</comment>
<dbReference type="FunFam" id="2.60.40.1480:FF:000001">
    <property type="entry name" value="Coatomer subunit gamma"/>
    <property type="match status" value="1"/>
</dbReference>
<feature type="region of interest" description="Disordered" evidence="20">
    <location>
        <begin position="1"/>
        <end position="22"/>
    </location>
</feature>
<comment type="similarity">
    <text evidence="3">Belongs to the COPG family.</text>
</comment>
<dbReference type="InterPro" id="IPR002553">
    <property type="entry name" value="Clathrin/coatomer_adapt-like_N"/>
</dbReference>
<evidence type="ECO:0000256" key="12">
    <source>
        <dbReference type="ARBA" id="ARBA00023136"/>
    </source>
</evidence>
<dbReference type="GO" id="GO:0005783">
    <property type="term" value="C:endoplasmic reticulum"/>
    <property type="evidence" value="ECO:0007669"/>
    <property type="project" value="TreeGrafter"/>
</dbReference>
<dbReference type="SUPFAM" id="SSF49348">
    <property type="entry name" value="Clathrin adaptor appendage domain"/>
    <property type="match status" value="1"/>
</dbReference>
<dbReference type="Pfam" id="PF03630">
    <property type="entry name" value="Fumble"/>
    <property type="match status" value="2"/>
</dbReference>
<evidence type="ECO:0000313" key="23">
    <source>
        <dbReference type="Proteomes" id="UP000567179"/>
    </source>
</evidence>
<dbReference type="InterPro" id="IPR009028">
    <property type="entry name" value="Coatomer/calthrin_app_sub_C"/>
</dbReference>
<dbReference type="Pfam" id="PF08752">
    <property type="entry name" value="COP-gamma_platf"/>
    <property type="match status" value="1"/>
</dbReference>
<dbReference type="Gene3D" id="3.30.420.510">
    <property type="match status" value="1"/>
</dbReference>
<feature type="compositionally biased region" description="Polar residues" evidence="20">
    <location>
        <begin position="1163"/>
        <end position="1175"/>
    </location>
</feature>
<dbReference type="Pfam" id="PF01602">
    <property type="entry name" value="Adaptin_N"/>
    <property type="match status" value="1"/>
</dbReference>
<dbReference type="CDD" id="cd24123">
    <property type="entry name" value="ASKHA_NBD_PanK-II_Pank4"/>
    <property type="match status" value="1"/>
</dbReference>
<feature type="region of interest" description="Disordered" evidence="20">
    <location>
        <begin position="694"/>
        <end position="719"/>
    </location>
</feature>
<dbReference type="GO" id="GO:0006891">
    <property type="term" value="P:intra-Golgi vesicle-mediated transport"/>
    <property type="evidence" value="ECO:0007669"/>
    <property type="project" value="TreeGrafter"/>
</dbReference>
<dbReference type="InterPro" id="IPR011989">
    <property type="entry name" value="ARM-like"/>
</dbReference>
<keyword evidence="23" id="KW-1185">Reference proteome</keyword>
<dbReference type="SUPFAM" id="SSF46689">
    <property type="entry name" value="Homeodomain-like"/>
    <property type="match status" value="3"/>
</dbReference>
<keyword evidence="5" id="KW-0963">Cytoplasm</keyword>
<dbReference type="FunFam" id="3.30.310.10:FF:000008">
    <property type="entry name" value="Coatomer subunit gamma"/>
    <property type="match status" value="1"/>
</dbReference>
<keyword evidence="6" id="KW-0597">Phosphoprotein</keyword>
<dbReference type="Gene3D" id="3.30.310.10">
    <property type="entry name" value="TATA-Binding Protein"/>
    <property type="match status" value="1"/>
</dbReference>
<dbReference type="InterPro" id="IPR017106">
    <property type="entry name" value="Coatomer_gsu"/>
</dbReference>
<dbReference type="Gene3D" id="2.60.40.1480">
    <property type="entry name" value="Coatomer, gamma subunit, appendage domain"/>
    <property type="match status" value="1"/>
</dbReference>
<keyword evidence="12" id="KW-0472">Membrane</keyword>
<dbReference type="InterPro" id="IPR037067">
    <property type="entry name" value="Coatomer_gsu_app_sf"/>
</dbReference>
<evidence type="ECO:0000256" key="16">
    <source>
        <dbReference type="ARBA" id="ARBA00025536"/>
    </source>
</evidence>
<feature type="region of interest" description="Disordered" evidence="20">
    <location>
        <begin position="2060"/>
        <end position="2096"/>
    </location>
</feature>
<evidence type="ECO:0000256" key="13">
    <source>
        <dbReference type="ARBA" id="ARBA00023155"/>
    </source>
</evidence>
<dbReference type="InterPro" id="IPR032154">
    <property type="entry name" value="Coatomer_g_Cpla"/>
</dbReference>
<dbReference type="CDD" id="cd00086">
    <property type="entry name" value="homeodomain"/>
    <property type="match status" value="3"/>
</dbReference>
<dbReference type="InterPro" id="IPR004567">
    <property type="entry name" value="Type_II_PanK"/>
</dbReference>
<dbReference type="InterPro" id="IPR016024">
    <property type="entry name" value="ARM-type_fold"/>
</dbReference>
<dbReference type="Gene3D" id="3.30.420.40">
    <property type="match status" value="1"/>
</dbReference>
<feature type="domain" description="Homeobox" evidence="21">
    <location>
        <begin position="1951"/>
        <end position="2006"/>
    </location>
</feature>
<keyword evidence="8" id="KW-0931">ER-Golgi transport</keyword>
<evidence type="ECO:0000256" key="1">
    <source>
        <dbReference type="ARBA" id="ARBA00004255"/>
    </source>
</evidence>
<keyword evidence="4" id="KW-0813">Transport</keyword>
<dbReference type="FunFam" id="1.25.10.10:FF:000071">
    <property type="entry name" value="Coatomer subunit gamma"/>
    <property type="match status" value="1"/>
</dbReference>
<dbReference type="PROSITE" id="PS00027">
    <property type="entry name" value="HOMEOBOX_1"/>
    <property type="match status" value="2"/>
</dbReference>
<gene>
    <name evidence="22" type="ORF">D9619_002659</name>
</gene>
<feature type="domain" description="Homeobox" evidence="21">
    <location>
        <begin position="1841"/>
        <end position="1901"/>
    </location>
</feature>
<feature type="compositionally biased region" description="Polar residues" evidence="20">
    <location>
        <begin position="1182"/>
        <end position="1196"/>
    </location>
</feature>
<evidence type="ECO:0000256" key="8">
    <source>
        <dbReference type="ARBA" id="ARBA00022892"/>
    </source>
</evidence>
<dbReference type="InterPro" id="IPR001356">
    <property type="entry name" value="HD"/>
</dbReference>
<evidence type="ECO:0000256" key="14">
    <source>
        <dbReference type="ARBA" id="ARBA00023242"/>
    </source>
</evidence>
<evidence type="ECO:0000259" key="21">
    <source>
        <dbReference type="PROSITE" id="PS50071"/>
    </source>
</evidence>
<dbReference type="SUPFAM" id="SSF53067">
    <property type="entry name" value="Actin-like ATPase domain"/>
    <property type="match status" value="2"/>
</dbReference>
<dbReference type="Pfam" id="PF00046">
    <property type="entry name" value="Homeodomain"/>
    <property type="match status" value="3"/>
</dbReference>
<dbReference type="InterPro" id="IPR017970">
    <property type="entry name" value="Homeobox_CS"/>
</dbReference>
<dbReference type="Gene3D" id="1.25.10.10">
    <property type="entry name" value="Leucine-rich Repeat Variant"/>
    <property type="match status" value="2"/>
</dbReference>
<dbReference type="SUPFAM" id="SSF48371">
    <property type="entry name" value="ARM repeat"/>
    <property type="match status" value="1"/>
</dbReference>
<dbReference type="GO" id="GO:0000139">
    <property type="term" value="C:Golgi membrane"/>
    <property type="evidence" value="ECO:0007669"/>
    <property type="project" value="UniProtKB-SubCell"/>
</dbReference>
<keyword evidence="10" id="KW-0333">Golgi apparatus</keyword>
<dbReference type="GO" id="GO:0005793">
    <property type="term" value="C:endoplasmic reticulum-Golgi intermediate compartment"/>
    <property type="evidence" value="ECO:0007669"/>
    <property type="project" value="TreeGrafter"/>
</dbReference>
<feature type="domain" description="Homeobox" evidence="21">
    <location>
        <begin position="1681"/>
        <end position="1741"/>
    </location>
</feature>
<dbReference type="GO" id="GO:0005524">
    <property type="term" value="F:ATP binding"/>
    <property type="evidence" value="ECO:0007669"/>
    <property type="project" value="InterPro"/>
</dbReference>
<dbReference type="GO" id="GO:0006886">
    <property type="term" value="P:intracellular protein transport"/>
    <property type="evidence" value="ECO:0007669"/>
    <property type="project" value="InterPro"/>
</dbReference>
<dbReference type="PROSITE" id="PS50071">
    <property type="entry name" value="HOMEOBOX_2"/>
    <property type="match status" value="3"/>
</dbReference>
<feature type="compositionally biased region" description="Basic and acidic residues" evidence="20">
    <location>
        <begin position="1776"/>
        <end position="1795"/>
    </location>
</feature>
<comment type="subcellular location">
    <subcellularLocation>
        <location evidence="2">Cytoplasmic vesicle</location>
        <location evidence="2">COPI-coated vesicle membrane</location>
        <topology evidence="2">Peripheral membrane protein</topology>
        <orientation evidence="2">Cytoplasmic side</orientation>
    </subcellularLocation>
    <subcellularLocation>
        <location evidence="1">Golgi apparatus membrane</location>
        <topology evidence="1">Peripheral membrane protein</topology>
        <orientation evidence="1">Cytoplasmic side</orientation>
    </subcellularLocation>
    <subcellularLocation>
        <location evidence="18 19">Nucleus</location>
    </subcellularLocation>
</comment>
<dbReference type="EMBL" id="JAACJJ010000056">
    <property type="protein sequence ID" value="KAF5312412.1"/>
    <property type="molecule type" value="Genomic_DNA"/>
</dbReference>
<feature type="compositionally biased region" description="Low complexity" evidence="20">
    <location>
        <begin position="703"/>
        <end position="719"/>
    </location>
</feature>
<organism evidence="22 23">
    <name type="scientific">Psilocybe cf. subviscida</name>
    <dbReference type="NCBI Taxonomy" id="2480587"/>
    <lineage>
        <taxon>Eukaryota</taxon>
        <taxon>Fungi</taxon>
        <taxon>Dikarya</taxon>
        <taxon>Basidiomycota</taxon>
        <taxon>Agaricomycotina</taxon>
        <taxon>Agaricomycetes</taxon>
        <taxon>Agaricomycetidae</taxon>
        <taxon>Agaricales</taxon>
        <taxon>Agaricineae</taxon>
        <taxon>Strophariaceae</taxon>
        <taxon>Psilocybe</taxon>
    </lineage>
</organism>
<comment type="function">
    <text evidence="16">The coatomer is a cytosolic protein complex that binds to dilysine motifs and reversibly associates with Golgi non-clathrin-coated vesicles, which further mediate biosynthetic protein transport from the ER, via the Golgi up to the trans Golgi network. Coatomer complex is required for budding from Golgi membranes, and is essential for the retrograde Golgi-to-ER transport of dilysine-tagged proteins.</text>
</comment>
<keyword evidence="11 18" id="KW-0238">DNA-binding</keyword>
<evidence type="ECO:0000256" key="4">
    <source>
        <dbReference type="ARBA" id="ARBA00022448"/>
    </source>
</evidence>
<evidence type="ECO:0000256" key="15">
    <source>
        <dbReference type="ARBA" id="ARBA00023329"/>
    </source>
</evidence>
<dbReference type="GO" id="GO:0030126">
    <property type="term" value="C:COPI vesicle coat"/>
    <property type="evidence" value="ECO:0007669"/>
    <property type="project" value="InterPro"/>
</dbReference>
<dbReference type="InterPro" id="IPR013040">
    <property type="entry name" value="Coatomer_gsu_app_Ig-like_dom"/>
</dbReference>
<evidence type="ECO:0000313" key="22">
    <source>
        <dbReference type="EMBL" id="KAF5312412.1"/>
    </source>
</evidence>
<evidence type="ECO:0000256" key="20">
    <source>
        <dbReference type="SAM" id="MobiDB-lite"/>
    </source>
</evidence>
<sequence length="2138" mass="233226">MFLSFQLNTVPEQPSTWTHSNQGDVRAKHGVGKQSFHVAGKCAPHRSRRRQTPPHSPKMASFAMVFPSKKEDESGLSSYYNNKTTIIQEARVFNESPISPRKCRALLTRIVYLLYVGETFGTQEATTLFFGTTKLFQHKDSALRQAVYLAIKELATSAEDVIMVTSSIMKDMQPNSEVIYRPNAIRALCKIIDPSMAQGVERFFKAAIVDKNPSISSAALVSAYHLYPHAKDVVKRWVNEVQEAVNAKASANIFGSVGGGGGYLGFGGGSGQASGPQTLPSTSFITQYHALGLLYLIRQQDRMAITKMIQQLGGGKSGSGTTLKNPMALCMLIRYAAKVMEEDPNVQRQVVELLEGWLRHKSDMVNFEAARALCEMKNVTAAQLTKPIAVLQIFLTTPKPVLKFAAARTLATLALTHPAAVATCNIDLETLIADPNRSVATYAITTLLKTGNEASVDRLIKQITGFMTEISDEFKVIIVDAIRSLCLKFPAKHASMLTFLSSVLRDEGGYDFKRAVVEAMFDMIKFIPESKEQALSHLCEFIEDCEFTKLSVRILHLLGVEGPLSPQPAKYIRFIYNRVVLENATVRAAAVTSLAKFGVNSAEPSLKKSITVLLNRCLDDVDDEVRDRAALYLKVFNVQTLADTYVKEESVFSLAALEAKLVAYVKDPAAATEAFDASSVPKISRAQAAAEAARPSTLDTIGAPTSKKTADTPAAPTAAEKQSAYAQQLAEVPEFASYGPILNSSATPSQLTEPETEYQVNCVKHIFKEHIVFQFNLSNTIPDTVLEDVSVIMQPQTEESGLVEDFIVNLPALTAANSPGIVYVSFTREDPDVYAVASFACTLKFTSKELDPSTGVPEEEGYADEYPVDEVELSAGGDYIVPSYASFGSEWDRLRTAPNATETFALLAMESLKAACDSIVEVLNMEPLGGTEVPQSTSVHTLQLSGLVTGGGGKVLVRSRMTFSRGQGVTLELAVRAEKQEVCDLVLAAPRADTVLRELGQGGPSLRPHKCEWSWMVGAAPQLTGWGGEPTLGPAIALPEAGAEALGTGNGFRSQTICGLRRVEQFTLFRPTPPYPSTPMSIATPSLPAAKVIHVDTRGAVILSEESPETRDSRGIYLPNYIEPVSHIAVDVGGSLAKVVYFTRSPEPPASPSIAATRGSDGGYSNFSTPRSLSPSDDAAGSTFSPGNHNGSSTKLSGALTPLVLEQPASNGNGNGHPSLFTNNNIGPLDNGLLHASILKHTTASSPEFRAATAGRSVQHFPGGSLNFERFETDNIEECVEFITALIERSAQMNAVPLEEMRRGVKIMATGGGAHKFYELFRDTLQVDVRREDEMECLIEGLKFITLIPDEAYYFSDELISSVTHPTSTSSSALTAASATEHTTTPSGLLPPTEGDASSLLKTPQPATLVPQILERPSPNPPKFGVTFESNPTPQLPCLLVNIGSGVSLIKVDKDGAFERVSGTSLGGGTLWGLLSLLTPATTFDEMLELSERGDNSTVDMLVGDIYGQDYSKLGLKSTMIASTFGKVFKKGGEKGKFSPEDISKSLLYAVSNNIGQIAYMNAEKYNLDRIYFGGCFIRGHAATIATLSYAIRFWSKGTKRALFLRHEGFLGSIGAWIRNIDSAADEDHEAGVASIAAPYHMEISITRIVCIIHTSPPLPQKMAPSFEPWAESPAPAPTAAQNKKPRHRHSPVQLAALNELFDQNEHPPLDQRTALADRLGMETKTVNAWFQNKRASSKKRVRGGPAAANAPPPPQTESHPSNYPQPPSQHQRHSHQQDHHPHPPVDFSRTSDMDDYHDDDSLYLDVHHSRSGSVVPSDYPSGYYAAGHPEHSHFYHDSDSSHRRMRMRPSPDQAEELRKLYNINPHPTTEQRQALSASIGMRYQSITNWFQNQRSLAKKRKDDEPEFPSSPKPSVIGTIALSEVSKRVTIYGRTFSEEIIFSQKFDSIWKRSRPEPYQLDALKELFTKSATPTIEERSALALEIGMDVGKVTNWFRNLRQTARKRTKKSGSGDDEDDDGFMYSASASRFGTPSFGSSSSSMNDDAMDMDEYDMHVAHHSENGSEDEYQEAVTPSPDTSPSPAPVPVEAASNENRSQLQEKLNLPYPVHVDKVSAKQFSGIRVEDALLLLSFHHHVVH</sequence>
<feature type="region of interest" description="Disordered" evidence="20">
    <location>
        <begin position="1366"/>
        <end position="1399"/>
    </location>
</feature>